<evidence type="ECO:0000256" key="1">
    <source>
        <dbReference type="ARBA" id="ARBA00005695"/>
    </source>
</evidence>
<dbReference type="Proteomes" id="UP000008138">
    <property type="component" value="Chromosome"/>
</dbReference>
<proteinExistence type="inferred from homology"/>
<evidence type="ECO:0000256" key="4">
    <source>
        <dbReference type="SAM" id="Phobius"/>
    </source>
</evidence>
<evidence type="ECO:0000256" key="2">
    <source>
        <dbReference type="ARBA" id="ARBA00022448"/>
    </source>
</evidence>
<keyword evidence="2" id="KW-0813">Transport</keyword>
<dbReference type="GeneID" id="10359694"/>
<dbReference type="SUPFAM" id="SSF53850">
    <property type="entry name" value="Periplasmic binding protein-like II"/>
    <property type="match status" value="1"/>
</dbReference>
<comment type="similarity">
    <text evidence="1">Belongs to the bacterial solute-binding protein 5 family.</text>
</comment>
<dbReference type="RefSeq" id="WP_013678981.1">
    <property type="nucleotide sequence ID" value="NC_015315.1"/>
</dbReference>
<feature type="domain" description="Solute-binding protein family 5" evidence="5">
    <location>
        <begin position="226"/>
        <end position="475"/>
    </location>
</feature>
<keyword evidence="7" id="KW-1185">Reference proteome</keyword>
<dbReference type="Gene3D" id="3.40.190.10">
    <property type="entry name" value="Periplasmic binding protein-like II"/>
    <property type="match status" value="1"/>
</dbReference>
<dbReference type="GO" id="GO:0015833">
    <property type="term" value="P:peptide transport"/>
    <property type="evidence" value="ECO:0007669"/>
    <property type="project" value="TreeGrafter"/>
</dbReference>
<dbReference type="InterPro" id="IPR039424">
    <property type="entry name" value="SBP_5"/>
</dbReference>
<keyword evidence="4" id="KW-0812">Transmembrane</keyword>
<keyword evidence="3" id="KW-0732">Signal</keyword>
<dbReference type="EMBL" id="CP002590">
    <property type="protein sequence ID" value="AEA11645.1"/>
    <property type="molecule type" value="Genomic_DNA"/>
</dbReference>
<organism evidence="6 7">
    <name type="scientific">Thermoproteus uzoniensis (strain 768-20)</name>
    <dbReference type="NCBI Taxonomy" id="999630"/>
    <lineage>
        <taxon>Archaea</taxon>
        <taxon>Thermoproteota</taxon>
        <taxon>Thermoprotei</taxon>
        <taxon>Thermoproteales</taxon>
        <taxon>Thermoproteaceae</taxon>
        <taxon>Thermoproteus</taxon>
    </lineage>
</organism>
<dbReference type="PANTHER" id="PTHR30290:SF9">
    <property type="entry name" value="OLIGOPEPTIDE-BINDING PROTEIN APPA"/>
    <property type="match status" value="1"/>
</dbReference>
<dbReference type="eggNOG" id="arCOG01535">
    <property type="taxonomic scope" value="Archaea"/>
</dbReference>
<evidence type="ECO:0000313" key="7">
    <source>
        <dbReference type="Proteomes" id="UP000008138"/>
    </source>
</evidence>
<accession>F2L1H5</accession>
<dbReference type="STRING" id="999630.TUZN_0145"/>
<dbReference type="PANTHER" id="PTHR30290">
    <property type="entry name" value="PERIPLASMIC BINDING COMPONENT OF ABC TRANSPORTER"/>
    <property type="match status" value="1"/>
</dbReference>
<keyword evidence="4" id="KW-0472">Membrane</keyword>
<evidence type="ECO:0000259" key="5">
    <source>
        <dbReference type="Pfam" id="PF00496"/>
    </source>
</evidence>
<gene>
    <name evidence="6" type="ordered locus">TUZN_0145</name>
</gene>
<protein>
    <submittedName>
        <fullName evidence="6">Extracellular solute-binding protein family 5</fullName>
    </submittedName>
</protein>
<dbReference type="AlphaFoldDB" id="F2L1H5"/>
<dbReference type="HOGENOM" id="CLU_025114_0_0_2"/>
<dbReference type="KEGG" id="tuz:TUZN_0145"/>
<dbReference type="Pfam" id="PF00496">
    <property type="entry name" value="SBP_bac_5"/>
    <property type="match status" value="1"/>
</dbReference>
<feature type="transmembrane region" description="Helical" evidence="4">
    <location>
        <begin position="679"/>
        <end position="699"/>
    </location>
</feature>
<keyword evidence="4" id="KW-1133">Transmembrane helix</keyword>
<evidence type="ECO:0000313" key="6">
    <source>
        <dbReference type="EMBL" id="AEA11645.1"/>
    </source>
</evidence>
<name>F2L1H5_THEU7</name>
<dbReference type="GO" id="GO:1904680">
    <property type="term" value="F:peptide transmembrane transporter activity"/>
    <property type="evidence" value="ECO:0007669"/>
    <property type="project" value="TreeGrafter"/>
</dbReference>
<reference evidence="6 7" key="1">
    <citation type="journal article" date="2011" name="J. Bacteriol.">
        <title>Complete genome sequence of the thermoacidophilic crenarchaeon Thermoproteus uzoniensis 768-20.</title>
        <authorList>
            <person name="Mardanov A.V."/>
            <person name="Gumerov V.M."/>
            <person name="Beletsky A.V."/>
            <person name="Prokofeva M.I."/>
            <person name="Bonch-Osmolovskaya E.A."/>
            <person name="Ravin N.V."/>
            <person name="Skryabin K.G."/>
        </authorList>
    </citation>
    <scope>NUCLEOTIDE SEQUENCE [LARGE SCALE GENOMIC DNA]</scope>
    <source>
        <strain evidence="6 7">768-20</strain>
    </source>
</reference>
<reference key="2">
    <citation type="submission" date="2011-03" db="EMBL/GenBank/DDBJ databases">
        <title>Complete genome sequence of the thermoacidophilic crenarchaeon Thermoproteus uzoniensis 768-20.</title>
        <authorList>
            <person name="Mardanov A.V."/>
            <person name="Gumerov V.M."/>
            <person name="Beletsky A.V."/>
            <person name="Prokofeva M.I."/>
            <person name="Bonch-Osmolovskaya E.A."/>
            <person name="Ravin N.V."/>
            <person name="Skryabin K.G."/>
        </authorList>
    </citation>
    <scope>NUCLEOTIDE SEQUENCE</scope>
    <source>
        <strain>768-20</strain>
    </source>
</reference>
<dbReference type="Gene3D" id="3.10.105.10">
    <property type="entry name" value="Dipeptide-binding Protein, Domain 3"/>
    <property type="match status" value="1"/>
</dbReference>
<evidence type="ECO:0000256" key="3">
    <source>
        <dbReference type="ARBA" id="ARBA00022729"/>
    </source>
</evidence>
<dbReference type="OrthoDB" id="194307at2157"/>
<dbReference type="InterPro" id="IPR000914">
    <property type="entry name" value="SBP_5_dom"/>
</dbReference>
<sequence>MERINLFIVIALALAAALMLRPAAAQSLPPMTPQNTLYTAIITSTPLLSNASYNPNVFSPSWKQYGLTYAYLALYNLSSGQWIPDLADNWTIQWITSGPLAGWVNITIHLRKTGWSDGTPFTCWDVWAQNLIQSLFFDALGNVTIINNYTCSILVPPGSFPVNNTNLIIFYIISNGGLPMFINYKIWKPLVDNISNYWNILYAANFGVGTPAEIQNGTAYARQMFQYFKQYKPQFTFPPPMNGPFYVCKVTPAEYVLCKNPYYWAANKIAIDYVVVYQFGSTAQLIPALKSGQITVYVGSFPPSISSQLLQNPYNHYALLTGAPGFGLYFNFLWPYINYTQVRQAIIYAIDINAAVQAAGPPYTPPFTPLNTLVSPAINPHARAVMDQYFQIAGLPLINYTYDPQKAAQLLESVGFKKVGNTWYTPDGKPFTLTIYIGSGDASNPQTMAVLSTIASQLTNFGISTSIYIFPDAAWPKVVTTDADKYALLFRYMTPGFSIIVPSLFPVNGYFEGYPINITHWNGVVQLPISLKLPNGTVIPAGTPVRLFGGNSILGICSSSAPGNYTAQIDCIAIYAWLANNFPWFIHLYTPYAMVWYNDQYLQFPPSDSWVWAETPSLEIGGPFWWSIVTSVKPKAAMTTTTTTTPATMTVTTTYSTTVISGTTTTVPVTTTVSAVPSWVWGVIGLLIVVIIVVAVLALRRR</sequence>